<organism evidence="1">
    <name type="scientific">marine metagenome</name>
    <dbReference type="NCBI Taxonomy" id="408172"/>
    <lineage>
        <taxon>unclassified sequences</taxon>
        <taxon>metagenomes</taxon>
        <taxon>ecological metagenomes</taxon>
    </lineage>
</organism>
<dbReference type="EMBL" id="UINC01018753">
    <property type="protein sequence ID" value="SVA79030.1"/>
    <property type="molecule type" value="Genomic_DNA"/>
</dbReference>
<evidence type="ECO:0000313" key="1">
    <source>
        <dbReference type="EMBL" id="SVA79030.1"/>
    </source>
</evidence>
<proteinExistence type="predicted"/>
<sequence length="185" mass="20485">MHKQLIQLILGLLCLSASGLTFGQTGLQALQLSAWGYPTGYTETAHTVNFNRFLGDTVQQPFFHIQSRFPTLSFLVARANGTEFTSPPSSDSYQHSFSLEDVGVYLSYRSRGNLYFRGLVGGPLYANTNGLQNYFHNAQNVDIEYRGAIGLRLGEHGAFNVELEFLGGRLTGEANMISIGARYQF</sequence>
<protein>
    <recommendedName>
        <fullName evidence="2">Outer membrane protein beta-barrel domain-containing protein</fullName>
    </recommendedName>
</protein>
<gene>
    <name evidence="1" type="ORF">METZ01_LOCUS131884</name>
</gene>
<accession>A0A381YPX9</accession>
<evidence type="ECO:0008006" key="2">
    <source>
        <dbReference type="Google" id="ProtNLM"/>
    </source>
</evidence>
<reference evidence="1" key="1">
    <citation type="submission" date="2018-05" db="EMBL/GenBank/DDBJ databases">
        <authorList>
            <person name="Lanie J.A."/>
            <person name="Ng W.-L."/>
            <person name="Kazmierczak K.M."/>
            <person name="Andrzejewski T.M."/>
            <person name="Davidsen T.M."/>
            <person name="Wayne K.J."/>
            <person name="Tettelin H."/>
            <person name="Glass J.I."/>
            <person name="Rusch D."/>
            <person name="Podicherti R."/>
            <person name="Tsui H.-C.T."/>
            <person name="Winkler M.E."/>
        </authorList>
    </citation>
    <scope>NUCLEOTIDE SEQUENCE</scope>
</reference>
<name>A0A381YPX9_9ZZZZ</name>
<dbReference type="AlphaFoldDB" id="A0A381YPX9"/>